<evidence type="ECO:0008006" key="4">
    <source>
        <dbReference type="Google" id="ProtNLM"/>
    </source>
</evidence>
<keyword evidence="1" id="KW-0472">Membrane</keyword>
<dbReference type="KEGG" id="sdyn:Mal52_40590"/>
<evidence type="ECO:0000313" key="2">
    <source>
        <dbReference type="EMBL" id="QDU45565.1"/>
    </source>
</evidence>
<gene>
    <name evidence="2" type="ORF">Mal52_40590</name>
</gene>
<protein>
    <recommendedName>
        <fullName evidence="4">ResB-like domain-containing protein</fullName>
    </recommendedName>
</protein>
<accession>A0A517ZT09</accession>
<reference evidence="2 3" key="1">
    <citation type="submission" date="2019-02" db="EMBL/GenBank/DDBJ databases">
        <title>Deep-cultivation of Planctomycetes and their phenomic and genomic characterization uncovers novel biology.</title>
        <authorList>
            <person name="Wiegand S."/>
            <person name="Jogler M."/>
            <person name="Boedeker C."/>
            <person name="Pinto D."/>
            <person name="Vollmers J."/>
            <person name="Rivas-Marin E."/>
            <person name="Kohn T."/>
            <person name="Peeters S.H."/>
            <person name="Heuer A."/>
            <person name="Rast P."/>
            <person name="Oberbeckmann S."/>
            <person name="Bunk B."/>
            <person name="Jeske O."/>
            <person name="Meyerdierks A."/>
            <person name="Storesund J.E."/>
            <person name="Kallscheuer N."/>
            <person name="Luecker S."/>
            <person name="Lage O.M."/>
            <person name="Pohl T."/>
            <person name="Merkel B.J."/>
            <person name="Hornburger P."/>
            <person name="Mueller R.-W."/>
            <person name="Bruemmer F."/>
            <person name="Labrenz M."/>
            <person name="Spormann A.M."/>
            <person name="Op den Camp H."/>
            <person name="Overmann J."/>
            <person name="Amann R."/>
            <person name="Jetten M.S.M."/>
            <person name="Mascher T."/>
            <person name="Medema M.H."/>
            <person name="Devos D.P."/>
            <person name="Kaster A.-K."/>
            <person name="Ovreas L."/>
            <person name="Rohde M."/>
            <person name="Galperin M.Y."/>
            <person name="Jogler C."/>
        </authorList>
    </citation>
    <scope>NUCLEOTIDE SEQUENCE [LARGE SCALE GENOMIC DNA]</scope>
    <source>
        <strain evidence="2 3">Mal52</strain>
    </source>
</reference>
<proteinExistence type="predicted"/>
<organism evidence="2 3">
    <name type="scientific">Symmachiella dynata</name>
    <dbReference type="NCBI Taxonomy" id="2527995"/>
    <lineage>
        <taxon>Bacteria</taxon>
        <taxon>Pseudomonadati</taxon>
        <taxon>Planctomycetota</taxon>
        <taxon>Planctomycetia</taxon>
        <taxon>Planctomycetales</taxon>
        <taxon>Planctomycetaceae</taxon>
        <taxon>Symmachiella</taxon>
    </lineage>
</organism>
<feature type="transmembrane region" description="Helical" evidence="1">
    <location>
        <begin position="249"/>
        <end position="270"/>
    </location>
</feature>
<dbReference type="AlphaFoldDB" id="A0A517ZT09"/>
<name>A0A517ZT09_9PLAN</name>
<evidence type="ECO:0000313" key="3">
    <source>
        <dbReference type="Proteomes" id="UP000319383"/>
    </source>
</evidence>
<keyword evidence="1" id="KW-1133">Transmembrane helix</keyword>
<keyword evidence="1" id="KW-0812">Transmembrane</keyword>
<dbReference type="RefSeq" id="WP_145378044.1">
    <property type="nucleotide sequence ID" value="NZ_CP036276.1"/>
</dbReference>
<dbReference type="Proteomes" id="UP000319383">
    <property type="component" value="Chromosome"/>
</dbReference>
<sequence>MTYVNFICNSLGDLLISPLSGENPWPAMLAISFVTSIVFVWAFKVFSNQHALKRKKGRMLARALELLIFRHDMIVSVTAFGRLAVANLSYLGELLKPIGVSLIPALLVLIQLSCWYEYRPFAVGESILVQVDFSDDFPLMSADIQFVPSEGLQVETESMRVPALNQANWRLRAEADGSQWIEVKTDQESVRKQIVVGDRLLKISDRRVSSGFWDELFHPAEPPIENVGPIKQISVQYPHRQLFVAGYEMPWVIAFLILTMIFGLLIGRVMKVSF</sequence>
<keyword evidence="3" id="KW-1185">Reference proteome</keyword>
<feature type="transmembrane region" description="Helical" evidence="1">
    <location>
        <begin position="25"/>
        <end position="46"/>
    </location>
</feature>
<evidence type="ECO:0000256" key="1">
    <source>
        <dbReference type="SAM" id="Phobius"/>
    </source>
</evidence>
<dbReference type="EMBL" id="CP036276">
    <property type="protein sequence ID" value="QDU45565.1"/>
    <property type="molecule type" value="Genomic_DNA"/>
</dbReference>